<keyword evidence="2" id="KW-0418">Kinase</keyword>
<accession>A0A7M4DEX5</accession>
<dbReference type="InterPro" id="IPR051678">
    <property type="entry name" value="AGP_Transferase"/>
</dbReference>
<dbReference type="RefSeq" id="WP_156739253.1">
    <property type="nucleotide sequence ID" value="NZ_CACRYJ010000011.1"/>
</dbReference>
<dbReference type="Gene3D" id="3.90.1200.10">
    <property type="match status" value="1"/>
</dbReference>
<dbReference type="Pfam" id="PF01636">
    <property type="entry name" value="APH"/>
    <property type="match status" value="1"/>
</dbReference>
<dbReference type="GO" id="GO:0016301">
    <property type="term" value="F:kinase activity"/>
    <property type="evidence" value="ECO:0007669"/>
    <property type="project" value="UniProtKB-KW"/>
</dbReference>
<dbReference type="EMBL" id="CACRYJ010000011">
    <property type="protein sequence ID" value="VZO35468.1"/>
    <property type="molecule type" value="Genomic_DNA"/>
</dbReference>
<keyword evidence="2" id="KW-0808">Transferase</keyword>
<gene>
    <name evidence="2" type="ORF">HALOF300_00666</name>
</gene>
<feature type="domain" description="Aminoglycoside phosphotransferase" evidence="1">
    <location>
        <begin position="38"/>
        <end position="228"/>
    </location>
</feature>
<dbReference type="AlphaFoldDB" id="A0A7M4DEX5"/>
<dbReference type="PANTHER" id="PTHR21310">
    <property type="entry name" value="AMINOGLYCOSIDE PHOSPHOTRANSFERASE-RELATED-RELATED"/>
    <property type="match status" value="1"/>
</dbReference>
<evidence type="ECO:0000313" key="3">
    <source>
        <dbReference type="Proteomes" id="UP000419743"/>
    </source>
</evidence>
<keyword evidence="3" id="KW-1185">Reference proteome</keyword>
<proteinExistence type="predicted"/>
<dbReference type="SUPFAM" id="SSF56112">
    <property type="entry name" value="Protein kinase-like (PK-like)"/>
    <property type="match status" value="1"/>
</dbReference>
<sequence length="286" mass="30453">MAAPPDVRDWAARAWPGHDWSRARLAHGAFHRIAVLEQTVVARVAFGADAIERTDREVRTLHVVADLGLPVTTPCPLGQIVRLDGAAGILTTFVPGTASEAPWPEVREPLAALLDRLHRVAPGDVGLPGVRAWCGGPQWPRIVAEFLAPRLPTAVAAEAVALTERVVAVEAGVPPVFVHGDFGMHNLLWSGARVTGMIDFDHAAWADPAIDMATLIGQFGAAQVAEIVEPEELDRAMHHRATLSLQVAAAAQLAGDAELRDFALGNFARRLAEGTSHDPGGTRPKS</sequence>
<comment type="caution">
    <text evidence="2">The sequence shown here is derived from an EMBL/GenBank/DDBJ whole genome shotgun (WGS) entry which is preliminary data.</text>
</comment>
<dbReference type="InterPro" id="IPR011009">
    <property type="entry name" value="Kinase-like_dom_sf"/>
</dbReference>
<dbReference type="InterPro" id="IPR002575">
    <property type="entry name" value="Aminoglycoside_PTrfase"/>
</dbReference>
<name>A0A7M4DEX5_9MICO</name>
<organism evidence="2 3">
    <name type="scientific">Occultella aeris</name>
    <dbReference type="NCBI Taxonomy" id="2761496"/>
    <lineage>
        <taxon>Bacteria</taxon>
        <taxon>Bacillati</taxon>
        <taxon>Actinomycetota</taxon>
        <taxon>Actinomycetes</taxon>
        <taxon>Micrococcales</taxon>
        <taxon>Ruaniaceae</taxon>
        <taxon>Occultella</taxon>
    </lineage>
</organism>
<reference evidence="2 3" key="1">
    <citation type="submission" date="2019-11" db="EMBL/GenBank/DDBJ databases">
        <authorList>
            <person name="Criscuolo A."/>
        </authorList>
    </citation>
    <scope>NUCLEOTIDE SEQUENCE [LARGE SCALE GENOMIC DNA]</scope>
    <source>
        <strain evidence="2">CIP111667</strain>
    </source>
</reference>
<dbReference type="Proteomes" id="UP000419743">
    <property type="component" value="Unassembled WGS sequence"/>
</dbReference>
<evidence type="ECO:0000259" key="1">
    <source>
        <dbReference type="Pfam" id="PF01636"/>
    </source>
</evidence>
<protein>
    <submittedName>
        <fullName evidence="2">Homoserine kinase</fullName>
    </submittedName>
</protein>
<evidence type="ECO:0000313" key="2">
    <source>
        <dbReference type="EMBL" id="VZO35468.1"/>
    </source>
</evidence>